<dbReference type="InterPro" id="IPR042201">
    <property type="entry name" value="FH2_Formin_sf"/>
</dbReference>
<comment type="caution">
    <text evidence="4">The sequence shown here is derived from an EMBL/GenBank/DDBJ whole genome shotgun (WGS) entry which is preliminary data.</text>
</comment>
<feature type="compositionally biased region" description="Pro residues" evidence="2">
    <location>
        <begin position="169"/>
        <end position="193"/>
    </location>
</feature>
<dbReference type="OrthoDB" id="1668162at2759"/>
<keyword evidence="1" id="KW-0175">Coiled coil</keyword>
<dbReference type="InterPro" id="IPR051425">
    <property type="entry name" value="Formin_Homology"/>
</dbReference>
<feature type="compositionally biased region" description="Pro residues" evidence="2">
    <location>
        <begin position="220"/>
        <end position="278"/>
    </location>
</feature>
<evidence type="ECO:0000256" key="2">
    <source>
        <dbReference type="SAM" id="MobiDB-lite"/>
    </source>
</evidence>
<dbReference type="Pfam" id="PF02181">
    <property type="entry name" value="FH2"/>
    <property type="match status" value="1"/>
</dbReference>
<feature type="domain" description="FH2" evidence="3">
    <location>
        <begin position="290"/>
        <end position="436"/>
    </location>
</feature>
<accession>A0A8H7ZZV8</accession>
<dbReference type="Gene3D" id="1.20.58.2220">
    <property type="entry name" value="Formin, FH2 domain"/>
    <property type="match status" value="1"/>
</dbReference>
<dbReference type="PANTHER" id="PTHR45725:SF1">
    <property type="entry name" value="DISHEVELLED ASSOCIATED ACTIVATOR OF MORPHOGENESIS, ISOFORM D"/>
    <property type="match status" value="1"/>
</dbReference>
<dbReference type="InterPro" id="IPR015425">
    <property type="entry name" value="FH2_Formin"/>
</dbReference>
<proteinExistence type="predicted"/>
<gene>
    <name evidence="4" type="ORF">BJ554DRAFT_5649</name>
</gene>
<sequence length="436" mass="45158">MRYPLKRNFGVDMNKLLDALLQQGEAQTIKATNAELERQVHRLSEETQQMQQILVDKDAIITKRKSEIDDLKSEVTRIRNEAEASLARATAAEAAAATATAAASAIVAKGRPSSDANLASGGSPLESRAGSSTSVSSSGKRRPPAPPPPPAEIGADDAQASQANVPDLSQPPMPPPPPPPPPPPLPPPPPPPTAGGSEQSTLQPPPPPPPPPLAGSEVPLPLPPLPPPPPPPLPGGPPAPPPPPGSGPPSPPPPGGGPPPPPPPPGGGPPPPPPPGGGRPPLTGGPQLKPKPVVKPNVKMKQLNWTKLPNIVIPNTVFSQFHPDTEAKLRNEVINIPELEELFSAASAPAKADGEGAAGWHSGYLKSPATPATPAGSPTKAKAVQILDSKRSYNISIMISRIKLSLADLRRAIMKIEDEKLPEQMLQQFLANVPTS</sequence>
<reference evidence="4 5" key="1">
    <citation type="journal article" name="Sci. Rep.">
        <title>Genome-scale phylogenetic analyses confirm Olpidium as the closest living zoosporic fungus to the non-flagellated, terrestrial fungi.</title>
        <authorList>
            <person name="Chang Y."/>
            <person name="Rochon D."/>
            <person name="Sekimoto S."/>
            <person name="Wang Y."/>
            <person name="Chovatia M."/>
            <person name="Sandor L."/>
            <person name="Salamov A."/>
            <person name="Grigoriev I.V."/>
            <person name="Stajich J.E."/>
            <person name="Spatafora J.W."/>
        </authorList>
    </citation>
    <scope>NUCLEOTIDE SEQUENCE [LARGE SCALE GENOMIC DNA]</scope>
    <source>
        <strain evidence="4">S191</strain>
    </source>
</reference>
<evidence type="ECO:0000259" key="3">
    <source>
        <dbReference type="PROSITE" id="PS51444"/>
    </source>
</evidence>
<evidence type="ECO:0000313" key="5">
    <source>
        <dbReference type="Proteomes" id="UP000673691"/>
    </source>
</evidence>
<feature type="compositionally biased region" description="Low complexity" evidence="2">
    <location>
        <begin position="280"/>
        <end position="293"/>
    </location>
</feature>
<dbReference type="PANTHER" id="PTHR45725">
    <property type="entry name" value="FORMIN HOMOLOGY 2 FAMILY MEMBER"/>
    <property type="match status" value="1"/>
</dbReference>
<dbReference type="Proteomes" id="UP000673691">
    <property type="component" value="Unassembled WGS sequence"/>
</dbReference>
<dbReference type="EMBL" id="JAEFCI010002692">
    <property type="protein sequence ID" value="KAG5462063.1"/>
    <property type="molecule type" value="Genomic_DNA"/>
</dbReference>
<dbReference type="SUPFAM" id="SSF101447">
    <property type="entry name" value="Formin homology 2 domain (FH2 domain)"/>
    <property type="match status" value="1"/>
</dbReference>
<feature type="non-terminal residue" evidence="4">
    <location>
        <position position="436"/>
    </location>
</feature>
<feature type="coiled-coil region" evidence="1">
    <location>
        <begin position="26"/>
        <end position="88"/>
    </location>
</feature>
<evidence type="ECO:0000313" key="4">
    <source>
        <dbReference type="EMBL" id="KAG5462063.1"/>
    </source>
</evidence>
<name>A0A8H7ZZV8_9FUNG</name>
<keyword evidence="5" id="KW-1185">Reference proteome</keyword>
<evidence type="ECO:0000256" key="1">
    <source>
        <dbReference type="SAM" id="Coils"/>
    </source>
</evidence>
<organism evidence="4 5">
    <name type="scientific">Olpidium bornovanus</name>
    <dbReference type="NCBI Taxonomy" id="278681"/>
    <lineage>
        <taxon>Eukaryota</taxon>
        <taxon>Fungi</taxon>
        <taxon>Fungi incertae sedis</taxon>
        <taxon>Olpidiomycota</taxon>
        <taxon>Olpidiomycotina</taxon>
        <taxon>Olpidiomycetes</taxon>
        <taxon>Olpidiales</taxon>
        <taxon>Olpidiaceae</taxon>
        <taxon>Olpidium</taxon>
    </lineage>
</organism>
<dbReference type="PROSITE" id="PS51444">
    <property type="entry name" value="FH2"/>
    <property type="match status" value="1"/>
</dbReference>
<dbReference type="AlphaFoldDB" id="A0A8H7ZZV8"/>
<protein>
    <submittedName>
        <fullName evidence="4">Formin homology 2 domain-containing protein</fullName>
    </submittedName>
</protein>
<feature type="region of interest" description="Disordered" evidence="2">
    <location>
        <begin position="111"/>
        <end position="293"/>
    </location>
</feature>
<feature type="compositionally biased region" description="Low complexity" evidence="2">
    <location>
        <begin position="127"/>
        <end position="138"/>
    </location>
</feature>
<feature type="compositionally biased region" description="Pro residues" evidence="2">
    <location>
        <begin position="203"/>
        <end position="213"/>
    </location>
</feature>